<evidence type="ECO:0000256" key="2">
    <source>
        <dbReference type="ARBA" id="ARBA00008377"/>
    </source>
</evidence>
<dbReference type="Pfam" id="PF15056">
    <property type="entry name" value="NRN1"/>
    <property type="match status" value="1"/>
</dbReference>
<organism evidence="10 11">
    <name type="scientific">Danionella cerebrum</name>
    <dbReference type="NCBI Taxonomy" id="2873325"/>
    <lineage>
        <taxon>Eukaryota</taxon>
        <taxon>Metazoa</taxon>
        <taxon>Chordata</taxon>
        <taxon>Craniata</taxon>
        <taxon>Vertebrata</taxon>
        <taxon>Euteleostomi</taxon>
        <taxon>Actinopterygii</taxon>
        <taxon>Neopterygii</taxon>
        <taxon>Teleostei</taxon>
        <taxon>Ostariophysi</taxon>
        <taxon>Cypriniformes</taxon>
        <taxon>Danionidae</taxon>
        <taxon>Danioninae</taxon>
        <taxon>Danionella</taxon>
    </lineage>
</organism>
<keyword evidence="5 9" id="KW-0732">Signal</keyword>
<dbReference type="AlphaFoldDB" id="A0A553MKY9"/>
<evidence type="ECO:0008006" key="12">
    <source>
        <dbReference type="Google" id="ProtNLM"/>
    </source>
</evidence>
<dbReference type="OrthoDB" id="9928047at2759"/>
<comment type="subcellular location">
    <subcellularLocation>
        <location evidence="1">Cell membrane</location>
        <topology evidence="1">Lipid-anchor</topology>
        <topology evidence="1">GPI-anchor</topology>
    </subcellularLocation>
</comment>
<evidence type="ECO:0000256" key="8">
    <source>
        <dbReference type="ARBA" id="ARBA00023288"/>
    </source>
</evidence>
<evidence type="ECO:0000256" key="6">
    <source>
        <dbReference type="ARBA" id="ARBA00023136"/>
    </source>
</evidence>
<evidence type="ECO:0000313" key="11">
    <source>
        <dbReference type="Proteomes" id="UP000316079"/>
    </source>
</evidence>
<dbReference type="PANTHER" id="PTHR15902:SF1">
    <property type="entry name" value="NEURITIN"/>
    <property type="match status" value="1"/>
</dbReference>
<evidence type="ECO:0000256" key="1">
    <source>
        <dbReference type="ARBA" id="ARBA00004609"/>
    </source>
</evidence>
<keyword evidence="7" id="KW-0325">Glycoprotein</keyword>
<keyword evidence="11" id="KW-1185">Reference proteome</keyword>
<reference evidence="10 11" key="1">
    <citation type="journal article" date="2019" name="Sci. Data">
        <title>Hybrid genome assembly and annotation of Danionella translucida.</title>
        <authorList>
            <person name="Kadobianskyi M."/>
            <person name="Schulze L."/>
            <person name="Schuelke M."/>
            <person name="Judkewitz B."/>
        </authorList>
    </citation>
    <scope>NUCLEOTIDE SEQUENCE [LARGE SCALE GENOMIC DNA]</scope>
    <source>
        <strain evidence="10 11">Bolton</strain>
    </source>
</reference>
<dbReference type="GO" id="GO:0005886">
    <property type="term" value="C:plasma membrane"/>
    <property type="evidence" value="ECO:0007669"/>
    <property type="project" value="UniProtKB-SubCell"/>
</dbReference>
<keyword evidence="4" id="KW-0336">GPI-anchor</keyword>
<feature type="chain" id="PRO_5021851605" description="Neuritin" evidence="9">
    <location>
        <begin position="23"/>
        <end position="142"/>
    </location>
</feature>
<dbReference type="GO" id="GO:0098552">
    <property type="term" value="C:side of membrane"/>
    <property type="evidence" value="ECO:0007669"/>
    <property type="project" value="UniProtKB-KW"/>
</dbReference>
<protein>
    <recommendedName>
        <fullName evidence="12">Neuritin</fullName>
    </recommendedName>
</protein>
<keyword evidence="8" id="KW-0449">Lipoprotein</keyword>
<comment type="similarity">
    <text evidence="2">Belongs to the neuritin family.</text>
</comment>
<feature type="signal peptide" evidence="9">
    <location>
        <begin position="1"/>
        <end position="22"/>
    </location>
</feature>
<evidence type="ECO:0000256" key="4">
    <source>
        <dbReference type="ARBA" id="ARBA00022622"/>
    </source>
</evidence>
<proteinExistence type="inferred from homology"/>
<evidence type="ECO:0000256" key="9">
    <source>
        <dbReference type="SAM" id="SignalP"/>
    </source>
</evidence>
<dbReference type="GO" id="GO:1990138">
    <property type="term" value="P:neuron projection extension"/>
    <property type="evidence" value="ECO:0007669"/>
    <property type="project" value="TreeGrafter"/>
</dbReference>
<evidence type="ECO:0000256" key="7">
    <source>
        <dbReference type="ARBA" id="ARBA00023180"/>
    </source>
</evidence>
<keyword evidence="6" id="KW-0472">Membrane</keyword>
<evidence type="ECO:0000313" key="10">
    <source>
        <dbReference type="EMBL" id="TRY53837.1"/>
    </source>
</evidence>
<dbReference type="EMBL" id="SRMA01027433">
    <property type="protein sequence ID" value="TRY53837.1"/>
    <property type="molecule type" value="Genomic_DNA"/>
</dbReference>
<gene>
    <name evidence="10" type="ORF">DNTS_002794</name>
</gene>
<evidence type="ECO:0000256" key="5">
    <source>
        <dbReference type="ARBA" id="ARBA00022729"/>
    </source>
</evidence>
<comment type="caution">
    <text evidence="10">The sequence shown here is derived from an EMBL/GenBank/DDBJ whole genome shotgun (WGS) entry which is preliminary data.</text>
</comment>
<sequence>MTSTDRCNLLLFILELVSLVQAACAGGTCETIFKGFSDCLLSLGENMLNYPQELDDRENLQTICSYWNDFHSCASTAVADCQEGAADLWEKLKAQSHNLNYQGSLFELCSMDKAASRQGLLPRELEILLLCFTSLMAWLVFV</sequence>
<evidence type="ECO:0000256" key="3">
    <source>
        <dbReference type="ARBA" id="ARBA00022475"/>
    </source>
</evidence>
<accession>A0A553MKY9</accession>
<name>A0A553MKY9_9TELE</name>
<dbReference type="PANTHER" id="PTHR15902">
    <property type="entry name" value="NEURITIN-RELATED"/>
    <property type="match status" value="1"/>
</dbReference>
<dbReference type="Proteomes" id="UP000316079">
    <property type="component" value="Unassembled WGS sequence"/>
</dbReference>
<dbReference type="InterPro" id="IPR026144">
    <property type="entry name" value="Neuritin_fam"/>
</dbReference>
<keyword evidence="3" id="KW-1003">Cell membrane</keyword>